<sequence length="353" mass="41568">MNSKSLIEQSKYEEYLQSVELEQVTRPNLFKHQDYQPETISVNKIKLSKQDYCRVLFIPTRLYKNDLYEINFRGDQINLLNCMYKYGIQGEISYISLLDISNKPETLISYEFKIQDAQSKINFKAGVLGGKYILLSLQSATEVELHILNLDLTLIMKHNFKDSFYIKDQEYIFDNHMPEEDLGEFENNSNMNLVDWREKDLFQNQMSTDDNSDQSGIALLSSNIVKKLNCLPICNGKLGKSFDKRIKNYLYNDNKSEIIFIEDDQDYGGPSYYNLCSILPKEQDDGLYNKVLELKTYIMSYSKFEKDSYNNLYLPMTYKEDEQLYFGIYDVNSKSKRKQAQTNQRQHNRIFIS</sequence>
<gene>
    <name evidence="1" type="ORF">TTHERM_00310020</name>
</gene>
<dbReference type="KEGG" id="tet:TTHERM_00310020"/>
<dbReference type="RefSeq" id="XP_001021078.2">
    <property type="nucleotide sequence ID" value="XM_001021078.2"/>
</dbReference>
<organism evidence="1 2">
    <name type="scientific">Tetrahymena thermophila (strain SB210)</name>
    <dbReference type="NCBI Taxonomy" id="312017"/>
    <lineage>
        <taxon>Eukaryota</taxon>
        <taxon>Sar</taxon>
        <taxon>Alveolata</taxon>
        <taxon>Ciliophora</taxon>
        <taxon>Intramacronucleata</taxon>
        <taxon>Oligohymenophorea</taxon>
        <taxon>Hymenostomatida</taxon>
        <taxon>Tetrahymenina</taxon>
        <taxon>Tetrahymenidae</taxon>
        <taxon>Tetrahymena</taxon>
    </lineage>
</organism>
<dbReference type="InParanoid" id="I7MFZ8"/>
<dbReference type="GeneID" id="7838994"/>
<accession>I7MFZ8</accession>
<evidence type="ECO:0000313" key="2">
    <source>
        <dbReference type="Proteomes" id="UP000009168"/>
    </source>
</evidence>
<name>I7MFZ8_TETTS</name>
<reference evidence="2" key="1">
    <citation type="journal article" date="2006" name="PLoS Biol.">
        <title>Macronuclear genome sequence of the ciliate Tetrahymena thermophila, a model eukaryote.</title>
        <authorList>
            <person name="Eisen J.A."/>
            <person name="Coyne R.S."/>
            <person name="Wu M."/>
            <person name="Wu D."/>
            <person name="Thiagarajan M."/>
            <person name="Wortman J.R."/>
            <person name="Badger J.H."/>
            <person name="Ren Q."/>
            <person name="Amedeo P."/>
            <person name="Jones K.M."/>
            <person name="Tallon L.J."/>
            <person name="Delcher A.L."/>
            <person name="Salzberg S.L."/>
            <person name="Silva J.C."/>
            <person name="Haas B.J."/>
            <person name="Majoros W.H."/>
            <person name="Farzad M."/>
            <person name="Carlton J.M."/>
            <person name="Smith R.K. Jr."/>
            <person name="Garg J."/>
            <person name="Pearlman R.E."/>
            <person name="Karrer K.M."/>
            <person name="Sun L."/>
            <person name="Manning G."/>
            <person name="Elde N.C."/>
            <person name="Turkewitz A.P."/>
            <person name="Asai D.J."/>
            <person name="Wilkes D.E."/>
            <person name="Wang Y."/>
            <person name="Cai H."/>
            <person name="Collins K."/>
            <person name="Stewart B.A."/>
            <person name="Lee S.R."/>
            <person name="Wilamowska K."/>
            <person name="Weinberg Z."/>
            <person name="Ruzzo W.L."/>
            <person name="Wloga D."/>
            <person name="Gaertig J."/>
            <person name="Frankel J."/>
            <person name="Tsao C.-C."/>
            <person name="Gorovsky M.A."/>
            <person name="Keeling P.J."/>
            <person name="Waller R.F."/>
            <person name="Patron N.J."/>
            <person name="Cherry J.M."/>
            <person name="Stover N.A."/>
            <person name="Krieger C.J."/>
            <person name="del Toro C."/>
            <person name="Ryder H.F."/>
            <person name="Williamson S.C."/>
            <person name="Barbeau R.A."/>
            <person name="Hamilton E.P."/>
            <person name="Orias E."/>
        </authorList>
    </citation>
    <scope>NUCLEOTIDE SEQUENCE [LARGE SCALE GENOMIC DNA]</scope>
    <source>
        <strain evidence="2">SB210</strain>
    </source>
</reference>
<dbReference type="AlphaFoldDB" id="I7MFZ8"/>
<proteinExistence type="predicted"/>
<evidence type="ECO:0000313" key="1">
    <source>
        <dbReference type="EMBL" id="EAS00833.2"/>
    </source>
</evidence>
<protein>
    <submittedName>
        <fullName evidence="1">Uncharacterized protein</fullName>
    </submittedName>
</protein>
<dbReference type="EMBL" id="GG662608">
    <property type="protein sequence ID" value="EAS00833.2"/>
    <property type="molecule type" value="Genomic_DNA"/>
</dbReference>
<dbReference type="Proteomes" id="UP000009168">
    <property type="component" value="Unassembled WGS sequence"/>
</dbReference>
<keyword evidence="2" id="KW-1185">Reference proteome</keyword>